<feature type="region of interest" description="Disordered" evidence="1">
    <location>
        <begin position="364"/>
        <end position="393"/>
    </location>
</feature>
<keyword evidence="4" id="KW-1185">Reference proteome</keyword>
<accession>A0ABX7Q2C5</accession>
<dbReference type="Proteomes" id="UP000663651">
    <property type="component" value="Chromosome"/>
</dbReference>
<dbReference type="SUPFAM" id="SSF56281">
    <property type="entry name" value="Metallo-hydrolase/oxidoreductase"/>
    <property type="match status" value="1"/>
</dbReference>
<dbReference type="PANTHER" id="PTHR15032:SF4">
    <property type="entry name" value="N-ACYL-PHOSPHATIDYLETHANOLAMINE-HYDROLYZING PHOSPHOLIPASE D"/>
    <property type="match status" value="1"/>
</dbReference>
<name>A0ABX7Q2C5_9BACT</name>
<evidence type="ECO:0000313" key="3">
    <source>
        <dbReference type="EMBL" id="QSV45499.1"/>
    </source>
</evidence>
<evidence type="ECO:0000259" key="2">
    <source>
        <dbReference type="Pfam" id="PF12706"/>
    </source>
</evidence>
<feature type="compositionally biased region" description="Polar residues" evidence="1">
    <location>
        <begin position="378"/>
        <end position="393"/>
    </location>
</feature>
<dbReference type="PANTHER" id="PTHR15032">
    <property type="entry name" value="N-ACYL-PHOSPHATIDYLETHANOLAMINE-HYDROLYZING PHOSPHOLIPASE D"/>
    <property type="match status" value="1"/>
</dbReference>
<dbReference type="Pfam" id="PF12706">
    <property type="entry name" value="Lactamase_B_2"/>
    <property type="match status" value="1"/>
</dbReference>
<dbReference type="InterPro" id="IPR036866">
    <property type="entry name" value="RibonucZ/Hydroxyglut_hydro"/>
</dbReference>
<dbReference type="Gene3D" id="3.60.15.10">
    <property type="entry name" value="Ribonuclease Z/Hydroxyacylglutathione hydrolase-like"/>
    <property type="match status" value="1"/>
</dbReference>
<evidence type="ECO:0000256" key="1">
    <source>
        <dbReference type="SAM" id="MobiDB-lite"/>
    </source>
</evidence>
<dbReference type="InterPro" id="IPR001279">
    <property type="entry name" value="Metallo-B-lactamas"/>
</dbReference>
<feature type="domain" description="Metallo-beta-lactamase" evidence="2">
    <location>
        <begin position="113"/>
        <end position="304"/>
    </location>
</feature>
<dbReference type="RefSeq" id="WP_207163292.1">
    <property type="nucleotide sequence ID" value="NZ_CP071382.1"/>
</dbReference>
<organism evidence="3 4">
    <name type="scientific">Geobacter benzoatilyticus</name>
    <dbReference type="NCBI Taxonomy" id="2815309"/>
    <lineage>
        <taxon>Bacteria</taxon>
        <taxon>Pseudomonadati</taxon>
        <taxon>Thermodesulfobacteriota</taxon>
        <taxon>Desulfuromonadia</taxon>
        <taxon>Geobacterales</taxon>
        <taxon>Geobacteraceae</taxon>
        <taxon>Geobacter</taxon>
    </lineage>
</organism>
<reference evidence="3 4" key="1">
    <citation type="submission" date="2021-03" db="EMBL/GenBank/DDBJ databases">
        <title>Geobacter metallireducens gen. nov. sp. nov., a microorganism capable of coupling the complete oxidation of organic compounds to the reduction of iron and other metals.</title>
        <authorList>
            <person name="Li Y."/>
        </authorList>
    </citation>
    <scope>NUCLEOTIDE SEQUENCE [LARGE SCALE GENOMIC DNA]</scope>
    <source>
        <strain evidence="3 4">Jerry-YX</strain>
    </source>
</reference>
<gene>
    <name evidence="3" type="ORF">JZM60_15485</name>
</gene>
<evidence type="ECO:0000313" key="4">
    <source>
        <dbReference type="Proteomes" id="UP000663651"/>
    </source>
</evidence>
<sequence length="393" mass="44194">MKRIMFCVMILGALIVMAYTLFSNNSATALALSPLSLESDQKHPVMLTKGRALEQARVMWDFFFNKSADTRPSGKIPVQALTRAQLLAAPDNMVYRLGHSTVLMKLNNAFWITDPMFSDRASPLRFAGPARFHAPPVSIEELPPIKGVIISHDHYDHLDHDSIMKLEGKTEYFLTPLGVGDILADWGVPSAKVRQLDWWQETEIDGVCCAATPARHFSGRGFFDRNRTQWASWVIFGRDRRVFFSGDSGYFDGFRQIGDKYGPFDITMLETGAYNENWPEVHMHPEEAIQAHLDLNGKLLLPVHNGTFDLAMHSWWEPFDRIAALGNARIVSVVIPMMGEAVSMHDTAVGMHWWKSLEKNKETSMPATDWSRQHHVKNQASAQGSSAPVSSLP</sequence>
<dbReference type="EMBL" id="CP071382">
    <property type="protein sequence ID" value="QSV45499.1"/>
    <property type="molecule type" value="Genomic_DNA"/>
</dbReference>
<proteinExistence type="predicted"/>
<protein>
    <submittedName>
        <fullName evidence="3">MBL fold metallo-hydrolase</fullName>
    </submittedName>
</protein>